<evidence type="ECO:0000313" key="2">
    <source>
        <dbReference type="Proteomes" id="UP000245461"/>
    </source>
</evidence>
<dbReference type="RefSeq" id="WP_109905078.1">
    <property type="nucleotide sequence ID" value="NZ_QGLE01000004.1"/>
</dbReference>
<comment type="caution">
    <text evidence="1">The sequence shown here is derived from an EMBL/GenBank/DDBJ whole genome shotgun (WGS) entry which is preliminary data.</text>
</comment>
<dbReference type="EMBL" id="QGLE01000004">
    <property type="protein sequence ID" value="PWR24342.1"/>
    <property type="molecule type" value="Genomic_DNA"/>
</dbReference>
<reference evidence="1 2" key="1">
    <citation type="submission" date="2018-05" db="EMBL/GenBank/DDBJ databases">
        <title>Zavarzinia sp. HR-AS.</title>
        <authorList>
            <person name="Lee Y."/>
            <person name="Jeon C.O."/>
        </authorList>
    </citation>
    <scope>NUCLEOTIDE SEQUENCE [LARGE SCALE GENOMIC DNA]</scope>
    <source>
        <strain evidence="1 2">HR-AS</strain>
    </source>
</reference>
<protein>
    <submittedName>
        <fullName evidence="1">Uncharacterized protein</fullName>
    </submittedName>
</protein>
<gene>
    <name evidence="1" type="ORF">DKG74_09535</name>
</gene>
<organism evidence="1 2">
    <name type="scientific">Zavarzinia aquatilis</name>
    <dbReference type="NCBI Taxonomy" id="2211142"/>
    <lineage>
        <taxon>Bacteria</taxon>
        <taxon>Pseudomonadati</taxon>
        <taxon>Pseudomonadota</taxon>
        <taxon>Alphaproteobacteria</taxon>
        <taxon>Rhodospirillales</taxon>
        <taxon>Zavarziniaceae</taxon>
        <taxon>Zavarzinia</taxon>
    </lineage>
</organism>
<evidence type="ECO:0000313" key="1">
    <source>
        <dbReference type="EMBL" id="PWR24342.1"/>
    </source>
</evidence>
<dbReference type="AlphaFoldDB" id="A0A317ECI6"/>
<proteinExistence type="predicted"/>
<sequence length="78" mass="8118">MLGLLVKAFAILLALGLAYVSIKRALLPKGKKAAEVPPQAPKKAPVIEADDMVRCPACGTYNAAGQPCAVPDCPTNRT</sequence>
<dbReference type="OrthoDB" id="7365102at2"/>
<keyword evidence="2" id="KW-1185">Reference proteome</keyword>
<dbReference type="Proteomes" id="UP000245461">
    <property type="component" value="Unassembled WGS sequence"/>
</dbReference>
<name>A0A317ECI6_9PROT</name>
<accession>A0A317ECI6</accession>